<keyword evidence="3 4" id="KW-0012">Acyltransferase</keyword>
<comment type="caution">
    <text evidence="4">The sequence shown here is derived from an EMBL/GenBank/DDBJ whole genome shotgun (WGS) entry which is preliminary data.</text>
</comment>
<dbReference type="PROSITE" id="PS00101">
    <property type="entry name" value="HEXAPEP_TRANSFERASES"/>
    <property type="match status" value="1"/>
</dbReference>
<evidence type="ECO:0000313" key="4">
    <source>
        <dbReference type="EMBL" id="NBG96017.1"/>
    </source>
</evidence>
<evidence type="ECO:0000256" key="3">
    <source>
        <dbReference type="ARBA" id="ARBA00023315"/>
    </source>
</evidence>
<evidence type="ECO:0000313" key="5">
    <source>
        <dbReference type="Proteomes" id="UP000470384"/>
    </source>
</evidence>
<dbReference type="OrthoDB" id="9815592at2"/>
<evidence type="ECO:0000256" key="2">
    <source>
        <dbReference type="ARBA" id="ARBA00022737"/>
    </source>
</evidence>
<dbReference type="PANTHER" id="PTHR23416:SF78">
    <property type="entry name" value="LIPOPOLYSACCHARIDE BIOSYNTHESIS O-ACETYL TRANSFERASE WBBJ-RELATED"/>
    <property type="match status" value="1"/>
</dbReference>
<dbReference type="SUPFAM" id="SSF51161">
    <property type="entry name" value="Trimeric LpxA-like enzymes"/>
    <property type="match status" value="1"/>
</dbReference>
<protein>
    <submittedName>
        <fullName evidence="4">Acyltransferase</fullName>
    </submittedName>
</protein>
<dbReference type="InterPro" id="IPR018357">
    <property type="entry name" value="Hexapep_transf_CS"/>
</dbReference>
<dbReference type="PANTHER" id="PTHR23416">
    <property type="entry name" value="SIALIC ACID SYNTHASE-RELATED"/>
    <property type="match status" value="1"/>
</dbReference>
<accession>A0A845QC36</accession>
<dbReference type="Gene3D" id="2.160.10.10">
    <property type="entry name" value="Hexapeptide repeat proteins"/>
    <property type="match status" value="1"/>
</dbReference>
<dbReference type="GO" id="GO:0016746">
    <property type="term" value="F:acyltransferase activity"/>
    <property type="evidence" value="ECO:0007669"/>
    <property type="project" value="UniProtKB-KW"/>
</dbReference>
<dbReference type="Pfam" id="PF00132">
    <property type="entry name" value="Hexapep"/>
    <property type="match status" value="1"/>
</dbReference>
<dbReference type="AlphaFoldDB" id="A0A845QC36"/>
<reference evidence="4 5" key="1">
    <citation type="journal article" date="2016" name="Int. J. Syst. Evol. Microbiol.">
        <title>Pyruvatibacter mobilis gen. nov., sp. nov., a marine bacterium from the culture broth of Picochlorum sp. 122.</title>
        <authorList>
            <person name="Wang G."/>
            <person name="Tang M."/>
            <person name="Wu H."/>
            <person name="Dai S."/>
            <person name="Li T."/>
            <person name="Chen C."/>
            <person name="He H."/>
            <person name="Fan J."/>
            <person name="Xiang W."/>
            <person name="Li X."/>
        </authorList>
    </citation>
    <scope>NUCLEOTIDE SEQUENCE [LARGE SCALE GENOMIC DNA]</scope>
    <source>
        <strain evidence="4 5">GYP-11</strain>
    </source>
</reference>
<dbReference type="InterPro" id="IPR001451">
    <property type="entry name" value="Hexapep"/>
</dbReference>
<name>A0A845QC36_9HYPH</name>
<dbReference type="CDD" id="cd04647">
    <property type="entry name" value="LbH_MAT_like"/>
    <property type="match status" value="1"/>
</dbReference>
<organism evidence="4 5">
    <name type="scientific">Pyruvatibacter mobilis</name>
    <dbReference type="NCBI Taxonomy" id="1712261"/>
    <lineage>
        <taxon>Bacteria</taxon>
        <taxon>Pseudomonadati</taxon>
        <taxon>Pseudomonadota</taxon>
        <taxon>Alphaproteobacteria</taxon>
        <taxon>Hyphomicrobiales</taxon>
        <taxon>Parvibaculaceae</taxon>
        <taxon>Pyruvatibacter</taxon>
    </lineage>
</organism>
<proteinExistence type="predicted"/>
<dbReference type="EMBL" id="WXYQ01000006">
    <property type="protein sequence ID" value="NBG96017.1"/>
    <property type="molecule type" value="Genomic_DNA"/>
</dbReference>
<dbReference type="GeneID" id="300654727"/>
<keyword evidence="2" id="KW-0677">Repeat</keyword>
<keyword evidence="1 4" id="KW-0808">Transferase</keyword>
<dbReference type="RefSeq" id="WP_027841846.1">
    <property type="nucleotide sequence ID" value="NZ_BMHN01000001.1"/>
</dbReference>
<keyword evidence="5" id="KW-1185">Reference proteome</keyword>
<sequence length="240" mass="27056">MRKDHRPFWLKRLHRTVMRWRSRHFLEPQFDAVGPYMDAVYPQYVTVHGPNISIGRCATLRSARAYPITLTTWTSADREGRIDIGDHVLISPGTRILSSDHVRIGSNTMIAGEVYISDSDWHDVYDRTSEQDAHSPITLEENVWLGYGVKICKGVTIGRNSVVGAGSVVAKSLPANVIAVGNPARVVRTLDPDRPLRLRSELYADPPALEAEMDKLESYFLRGNSFFGWLRALVAPTRRD</sequence>
<dbReference type="InterPro" id="IPR011004">
    <property type="entry name" value="Trimer_LpxA-like_sf"/>
</dbReference>
<evidence type="ECO:0000256" key="1">
    <source>
        <dbReference type="ARBA" id="ARBA00022679"/>
    </source>
</evidence>
<dbReference type="InterPro" id="IPR051159">
    <property type="entry name" value="Hexapeptide_acetyltransf"/>
</dbReference>
<gene>
    <name evidence="4" type="ORF">GTQ45_09770</name>
</gene>
<dbReference type="Proteomes" id="UP000470384">
    <property type="component" value="Unassembled WGS sequence"/>
</dbReference>